<evidence type="ECO:0000313" key="2">
    <source>
        <dbReference type="Proteomes" id="UP001163603"/>
    </source>
</evidence>
<accession>A0ACC0X233</accession>
<gene>
    <name evidence="1" type="ORF">Pint_33474</name>
</gene>
<proteinExistence type="predicted"/>
<evidence type="ECO:0000313" key="1">
    <source>
        <dbReference type="EMBL" id="KAJ0009707.1"/>
    </source>
</evidence>
<organism evidence="1 2">
    <name type="scientific">Pistacia integerrima</name>
    <dbReference type="NCBI Taxonomy" id="434235"/>
    <lineage>
        <taxon>Eukaryota</taxon>
        <taxon>Viridiplantae</taxon>
        <taxon>Streptophyta</taxon>
        <taxon>Embryophyta</taxon>
        <taxon>Tracheophyta</taxon>
        <taxon>Spermatophyta</taxon>
        <taxon>Magnoliopsida</taxon>
        <taxon>eudicotyledons</taxon>
        <taxon>Gunneridae</taxon>
        <taxon>Pentapetalae</taxon>
        <taxon>rosids</taxon>
        <taxon>malvids</taxon>
        <taxon>Sapindales</taxon>
        <taxon>Anacardiaceae</taxon>
        <taxon>Pistacia</taxon>
    </lineage>
</organism>
<protein>
    <submittedName>
        <fullName evidence="1">Uncharacterized protein</fullName>
    </submittedName>
</protein>
<keyword evidence="2" id="KW-1185">Reference proteome</keyword>
<dbReference type="EMBL" id="CM047749">
    <property type="protein sequence ID" value="KAJ0009707.1"/>
    <property type="molecule type" value="Genomic_DNA"/>
</dbReference>
<comment type="caution">
    <text evidence="1">The sequence shown here is derived from an EMBL/GenBank/DDBJ whole genome shotgun (WGS) entry which is preliminary data.</text>
</comment>
<dbReference type="Proteomes" id="UP001163603">
    <property type="component" value="Chromosome 14"/>
</dbReference>
<name>A0ACC0X233_9ROSI</name>
<reference evidence="2" key="1">
    <citation type="journal article" date="2023" name="G3 (Bethesda)">
        <title>Genome assembly and association tests identify interacting loci associated with vigor, precocity, and sex in interspecific pistachio rootstocks.</title>
        <authorList>
            <person name="Palmer W."/>
            <person name="Jacygrad E."/>
            <person name="Sagayaradj S."/>
            <person name="Cavanaugh K."/>
            <person name="Han R."/>
            <person name="Bertier L."/>
            <person name="Beede B."/>
            <person name="Kafkas S."/>
            <person name="Golino D."/>
            <person name="Preece J."/>
            <person name="Michelmore R."/>
        </authorList>
    </citation>
    <scope>NUCLEOTIDE SEQUENCE [LARGE SCALE GENOMIC DNA]</scope>
</reference>
<sequence>MVAPNLQAIVFNLIFDNLASTTKCLAHTLLHKMVEQSTNIVMWWRSCSPLSLSTFLLGIGLDAFSTTTYVINRLPMPVLGGLSPFEVLFDDPVVEPLQLLWNRFMPPLHQLLLPLIP</sequence>